<keyword evidence="1" id="KW-1133">Transmembrane helix</keyword>
<comment type="caution">
    <text evidence="2">The sequence shown here is derived from an EMBL/GenBank/DDBJ whole genome shotgun (WGS) entry which is preliminary data.</text>
</comment>
<name>A0AB73T9N8_9FIRM</name>
<accession>A0AB73T9N8</accession>
<keyword evidence="1" id="KW-0812">Transmembrane</keyword>
<dbReference type="InterPro" id="IPR010178">
    <property type="entry name" value="Lit"/>
</dbReference>
<sequence>MKNKWYSPDSLILAVIYMLFIISFSVVITLNFRPLYYFDIGHLDIPAESGYPADEIRENYDALIDYNSMFNHSELKFPTLAMSDTGRIHFVEVKNIFVAVQYLCIAAFLAALVWTVIKAKKKDFSFLFGASLLSIVVPAVLGALIALNWDNFFVTFHHIFFNNDYWIFDAATDPVITILPDTFFMHCALMILGGVVLGSILCFTAGKILAKRSRRA</sequence>
<feature type="transmembrane region" description="Helical" evidence="1">
    <location>
        <begin position="183"/>
        <end position="210"/>
    </location>
</feature>
<dbReference type="EMBL" id="QGGY01000001">
    <property type="protein sequence ID" value="PWJ78973.1"/>
    <property type="molecule type" value="Genomic_DNA"/>
</dbReference>
<keyword evidence="1" id="KW-0472">Membrane</keyword>
<feature type="transmembrane region" description="Helical" evidence="1">
    <location>
        <begin position="96"/>
        <end position="117"/>
    </location>
</feature>
<dbReference type="Proteomes" id="UP000245412">
    <property type="component" value="Unassembled WGS sequence"/>
</dbReference>
<evidence type="ECO:0000256" key="1">
    <source>
        <dbReference type="SAM" id="Phobius"/>
    </source>
</evidence>
<protein>
    <submittedName>
        <fullName evidence="2">Integral membrane protein (TIGR01906 family)</fullName>
    </submittedName>
</protein>
<dbReference type="NCBIfam" id="TIGR01906">
    <property type="entry name" value="integ_TIGR01906"/>
    <property type="match status" value="1"/>
</dbReference>
<dbReference type="AlphaFoldDB" id="A0AB73T9N8"/>
<dbReference type="Pfam" id="PF07314">
    <property type="entry name" value="Lit"/>
    <property type="match status" value="1"/>
</dbReference>
<organism evidence="2 3">
    <name type="scientific">Murimonas intestini</name>
    <dbReference type="NCBI Taxonomy" id="1337051"/>
    <lineage>
        <taxon>Bacteria</taxon>
        <taxon>Bacillati</taxon>
        <taxon>Bacillota</taxon>
        <taxon>Clostridia</taxon>
        <taxon>Lachnospirales</taxon>
        <taxon>Lachnospiraceae</taxon>
        <taxon>Murimonas</taxon>
    </lineage>
</organism>
<evidence type="ECO:0000313" key="3">
    <source>
        <dbReference type="Proteomes" id="UP000245412"/>
    </source>
</evidence>
<evidence type="ECO:0000313" key="2">
    <source>
        <dbReference type="EMBL" id="PWJ78973.1"/>
    </source>
</evidence>
<gene>
    <name evidence="2" type="ORF">C7383_101349</name>
</gene>
<feature type="transmembrane region" description="Helical" evidence="1">
    <location>
        <begin position="124"/>
        <end position="147"/>
    </location>
</feature>
<dbReference type="RefSeq" id="WP_109624408.1">
    <property type="nucleotide sequence ID" value="NZ_JANKBI010000001.1"/>
</dbReference>
<reference evidence="2 3" key="1">
    <citation type="submission" date="2018-05" db="EMBL/GenBank/DDBJ databases">
        <authorList>
            <person name="Goeker M."/>
            <person name="Huntemann M."/>
            <person name="Clum A."/>
            <person name="Pillay M."/>
            <person name="Palaniappan K."/>
            <person name="Varghese N."/>
            <person name="Mikhailova N."/>
            <person name="Stamatis D."/>
            <person name="Reddy T."/>
            <person name="Daum C."/>
            <person name="Shapiro N."/>
            <person name="Ivanova N."/>
            <person name="Kyrpides N."/>
            <person name="Woyke T."/>
        </authorList>
    </citation>
    <scope>NUCLEOTIDE SEQUENCE [LARGE SCALE GENOMIC DNA]</scope>
    <source>
        <strain evidence="2 3">DSM 26524</strain>
    </source>
</reference>
<keyword evidence="3" id="KW-1185">Reference proteome</keyword>
<proteinExistence type="predicted"/>
<feature type="transmembrane region" description="Helical" evidence="1">
    <location>
        <begin position="12"/>
        <end position="32"/>
    </location>
</feature>